<feature type="compositionally biased region" description="Basic and acidic residues" evidence="11">
    <location>
        <begin position="702"/>
        <end position="714"/>
    </location>
</feature>
<evidence type="ECO:0000256" key="2">
    <source>
        <dbReference type="ARBA" id="ARBA00012513"/>
    </source>
</evidence>
<accession>A0A6J2NE63</accession>
<dbReference type="InterPro" id="IPR000719">
    <property type="entry name" value="Prot_kinase_dom"/>
</dbReference>
<evidence type="ECO:0000313" key="16">
    <source>
        <dbReference type="Proteomes" id="UP000664940"/>
    </source>
</evidence>
<comment type="similarity">
    <text evidence="1">Belongs to the protein kinase superfamily. STE Ser/Thr protein kinase family. STE20 subfamily.</text>
</comment>
<feature type="domain" description="Protein kinase" evidence="12">
    <location>
        <begin position="25"/>
        <end position="289"/>
    </location>
</feature>
<dbReference type="PANTHER" id="PTHR47096:SF1">
    <property type="entry name" value="MISSHAPEN LIKE KINASE 1"/>
    <property type="match status" value="1"/>
</dbReference>
<name>A0A6J2NE63_9CHIR</name>
<evidence type="ECO:0000256" key="11">
    <source>
        <dbReference type="SAM" id="MobiDB-lite"/>
    </source>
</evidence>
<keyword evidence="7 10" id="KW-0067">ATP-binding</keyword>
<keyword evidence="6 14" id="KW-0418">Kinase</keyword>
<keyword evidence="15" id="KW-1185">Reference proteome</keyword>
<dbReference type="EMBL" id="JABVXQ010000008">
    <property type="protein sequence ID" value="KAF6095435.1"/>
    <property type="molecule type" value="Genomic_DNA"/>
</dbReference>
<keyword evidence="3" id="KW-0723">Serine/threonine-protein kinase</keyword>
<feature type="region of interest" description="Disordered" evidence="11">
    <location>
        <begin position="299"/>
        <end position="347"/>
    </location>
</feature>
<keyword evidence="5 10" id="KW-0547">Nucleotide-binding</keyword>
<feature type="compositionally biased region" description="Polar residues" evidence="11">
    <location>
        <begin position="881"/>
        <end position="892"/>
    </location>
</feature>
<evidence type="ECO:0000256" key="7">
    <source>
        <dbReference type="ARBA" id="ARBA00022840"/>
    </source>
</evidence>
<dbReference type="Proteomes" id="UP000504628">
    <property type="component" value="Chromosome 8"/>
</dbReference>
<dbReference type="GeneID" id="114515032"/>
<sequence>MGDPAPARSLDDIDLSALRDPAGIFELVEVVGNGTYGQVYKGRHVKTGQLAAIKVMDVTEDEEEEIKQEINMLKKYSHHRNIATYYGAFIKKSPPGNDDQLWLVMEFCGAGSVTDLVKNTKGNALKEDCIAYICREILRGLAHLHAHKVIHRDIKGQNVLLTENAEVKLVDFGVSAQLDRTVGRRNTFIGTPYWMAPEVIACDENPDATYDYRSDIWSLGITAIEMAEGAPPLCDMHPMRALFLIPRNPPPRLKSKKWSKKFIDFIDTCLIKTYLSRPPTEQLLKFPFIRDQPTERQVRIQLKDHIDRSRKKRGEKEETEYEYSGSEEEDDSHGEEGEPSSIMNVPGESTLRREFLRLQQENKSNSEALKQQQQQLQQQQQRDPEAHIKHLLHQRQRRIEEQKEERRRVEEQQRREREQRKLQEKEQQRRLEDMQALRREEERRQAEREQEYKRKQLEEQRQSERLQRQLQQEHAYLKSLQQQQQQQQLQKQQQQQVLPGDRKPLYHYSRGINPADKPAWAREVEERTRMNKQQNSPLAKTKPGGTGPEPPIPQASPGPPGPLSQTPPMQRPVEPQEGPHKSLVAHRVPLKPYAAPVPRSQSLQDQPTRNLAAFPASHDPDSAAPTPTATPSPRGAVIRQNSDPTSEGPGPSPSPNPPAWVRQDNEAPPKVPQRTSSIATALNTSGAGGSRPAQAVRASNPDLRRSDPGWERSDSVLPGSHGHLPQAGSLERNRVGASSKLDSSPVLSPGNKAKPDDHRSRPGRPADFVLLKERTLDEAPRPPKKAMDYSSSSEEVESSEDDDEESNGEPSEGSRDTPGARSDGDTDSVSTMVVHDVEEMAGTQTPYGGGTMVVQRTPEEERSLLHADSNGYTNLPDVVQPSHSPTESSKGQSPPLKDGGSDYQSRGLVKAPGKSSFTMFVDLGIYQPGGSGDTIPITALVGGEASRLDQYDVRKGSVVNVNPTNTRAHSETPEIRKYKKRFNSEILCAALWGVNLLVGTENGLMLLDRSGQGKVYGLIGRRRFQQMDVLEGLNLLITISGKRNKLRVYYLSWLRNKILHNDPEVEKKQGWTTVGDMEGCGHYRVVKYERIKFLVIALKNSVEVYAWAPKPYHKFMAFKSFADLPHRPLLVDLTVEEGQRLKVIYGSSAGFHAVDVDSGNSYDIYIPVHIQSQITPHAIIFLPNTDGMEMLLCYEDEGVYVNTYGRIIKDVVLQWGEMPTSVAYICSNQIMGWGEKAIEIRSVETGHLDGVFMHKRAQRLKFLCERNDKVFFASVRSGGSSQVYFMTLNRNCIMNW</sequence>
<evidence type="ECO:0000256" key="3">
    <source>
        <dbReference type="ARBA" id="ARBA00022527"/>
    </source>
</evidence>
<feature type="region of interest" description="Disordered" evidence="11">
    <location>
        <begin position="396"/>
        <end position="852"/>
    </location>
</feature>
<dbReference type="Pfam" id="PF00780">
    <property type="entry name" value="CNH"/>
    <property type="match status" value="1"/>
</dbReference>
<feature type="compositionally biased region" description="Low complexity" evidence="11">
    <location>
        <begin position="622"/>
        <end position="633"/>
    </location>
</feature>
<reference evidence="14 16" key="1">
    <citation type="journal article" date="2020" name="Nature">
        <title>Six reference-quality genomes reveal evolution of bat adaptations.</title>
        <authorList>
            <person name="Jebb D."/>
            <person name="Huang Z."/>
            <person name="Pippel M."/>
            <person name="Hughes G.M."/>
            <person name="Lavrichenko K."/>
            <person name="Devanna P."/>
            <person name="Winkler S."/>
            <person name="Jermiin L.S."/>
            <person name="Skirmuntt E.C."/>
            <person name="Katzourakis A."/>
            <person name="Burkitt-Gray L."/>
            <person name="Ray D.A."/>
            <person name="Sullivan K.A.M."/>
            <person name="Roscito J.G."/>
            <person name="Kirilenko B.M."/>
            <person name="Davalos L.M."/>
            <person name="Corthals A.P."/>
            <person name="Power M.L."/>
            <person name="Jones G."/>
            <person name="Ransome R.D."/>
            <person name="Dechmann D.K.N."/>
            <person name="Locatelli A.G."/>
            <person name="Puechmaille S.J."/>
            <person name="Fedrigo O."/>
            <person name="Jarvis E.D."/>
            <person name="Hiller M."/>
            <person name="Vernes S.C."/>
            <person name="Myers E.W."/>
            <person name="Teeling E.C."/>
        </authorList>
    </citation>
    <scope>NUCLEOTIDE SEQUENCE [LARGE SCALE GENOMIC DNA]</scope>
    <source>
        <strain evidence="14">Bat1K_MPI-CBG_1</strain>
    </source>
</reference>
<dbReference type="FunFam" id="1.10.510.10:FF:000003">
    <property type="entry name" value="TRAF2 and NCK-interacting protein kinase isoform 4"/>
    <property type="match status" value="1"/>
</dbReference>
<evidence type="ECO:0000259" key="12">
    <source>
        <dbReference type="PROSITE" id="PS50011"/>
    </source>
</evidence>
<gene>
    <name evidence="17" type="primary">MINK1</name>
    <name evidence="14" type="ORF">HJG60_013011</name>
</gene>
<organism evidence="15 17">
    <name type="scientific">Phyllostomus discolor</name>
    <name type="common">pale spear-nosed bat</name>
    <dbReference type="NCBI Taxonomy" id="89673"/>
    <lineage>
        <taxon>Eukaryota</taxon>
        <taxon>Metazoa</taxon>
        <taxon>Chordata</taxon>
        <taxon>Craniata</taxon>
        <taxon>Vertebrata</taxon>
        <taxon>Euteleostomi</taxon>
        <taxon>Mammalia</taxon>
        <taxon>Eutheria</taxon>
        <taxon>Laurasiatheria</taxon>
        <taxon>Chiroptera</taxon>
        <taxon>Yangochiroptera</taxon>
        <taxon>Phyllostomidae</taxon>
        <taxon>Phyllostominae</taxon>
        <taxon>Phyllostomus</taxon>
    </lineage>
</organism>
<dbReference type="PROSITE" id="PS00107">
    <property type="entry name" value="PROTEIN_KINASE_ATP"/>
    <property type="match status" value="1"/>
</dbReference>
<evidence type="ECO:0000256" key="9">
    <source>
        <dbReference type="ARBA" id="ARBA00048679"/>
    </source>
</evidence>
<dbReference type="SUPFAM" id="SSF56112">
    <property type="entry name" value="Protein kinase-like (PK-like)"/>
    <property type="match status" value="1"/>
</dbReference>
<feature type="compositionally biased region" description="Acidic residues" evidence="11">
    <location>
        <begin position="317"/>
        <end position="333"/>
    </location>
</feature>
<dbReference type="PROSITE" id="PS50219">
    <property type="entry name" value="CNH"/>
    <property type="match status" value="1"/>
</dbReference>
<feature type="compositionally biased region" description="Basic and acidic residues" evidence="11">
    <location>
        <begin position="519"/>
        <end position="529"/>
    </location>
</feature>
<dbReference type="SMART" id="SM00036">
    <property type="entry name" value="CNH"/>
    <property type="match status" value="1"/>
</dbReference>
<dbReference type="InterPro" id="IPR001180">
    <property type="entry name" value="CNH_dom"/>
</dbReference>
<evidence type="ECO:0000256" key="10">
    <source>
        <dbReference type="PROSITE-ProRule" id="PRU10141"/>
    </source>
</evidence>
<dbReference type="GO" id="GO:0005829">
    <property type="term" value="C:cytosol"/>
    <property type="evidence" value="ECO:0007669"/>
    <property type="project" value="TreeGrafter"/>
</dbReference>
<dbReference type="Gene3D" id="3.30.200.20">
    <property type="entry name" value="Phosphorylase Kinase, domain 1"/>
    <property type="match status" value="1"/>
</dbReference>
<dbReference type="InterPro" id="IPR017441">
    <property type="entry name" value="Protein_kinase_ATP_BS"/>
</dbReference>
<evidence type="ECO:0000256" key="4">
    <source>
        <dbReference type="ARBA" id="ARBA00022679"/>
    </source>
</evidence>
<dbReference type="SMART" id="SM00220">
    <property type="entry name" value="S_TKc"/>
    <property type="match status" value="1"/>
</dbReference>
<comment type="catalytic activity">
    <reaction evidence="8">
        <text>L-threonyl-[protein] + ATP = O-phospho-L-threonyl-[protein] + ADP + H(+)</text>
        <dbReference type="Rhea" id="RHEA:46608"/>
        <dbReference type="Rhea" id="RHEA-COMP:11060"/>
        <dbReference type="Rhea" id="RHEA-COMP:11605"/>
        <dbReference type="ChEBI" id="CHEBI:15378"/>
        <dbReference type="ChEBI" id="CHEBI:30013"/>
        <dbReference type="ChEBI" id="CHEBI:30616"/>
        <dbReference type="ChEBI" id="CHEBI:61977"/>
        <dbReference type="ChEBI" id="CHEBI:456216"/>
        <dbReference type="EC" id="2.7.11.1"/>
    </reaction>
</comment>
<feature type="region of interest" description="Disordered" evidence="11">
    <location>
        <begin position="363"/>
        <end position="384"/>
    </location>
</feature>
<dbReference type="Pfam" id="PF00069">
    <property type="entry name" value="Pkinase"/>
    <property type="match status" value="1"/>
</dbReference>
<feature type="compositionally biased region" description="Basic and acidic residues" evidence="11">
    <location>
        <begin position="770"/>
        <end position="787"/>
    </location>
</feature>
<protein>
    <recommendedName>
        <fullName evidence="2">non-specific serine/threonine protein kinase</fullName>
        <ecNumber evidence="2">2.7.11.1</ecNumber>
    </recommendedName>
</protein>
<dbReference type="PROSITE" id="PS50011">
    <property type="entry name" value="PROTEIN_KINASE_DOM"/>
    <property type="match status" value="1"/>
</dbReference>
<dbReference type="Gene3D" id="1.10.510.10">
    <property type="entry name" value="Transferase(Phosphotransferase) domain 1"/>
    <property type="match status" value="1"/>
</dbReference>
<dbReference type="PANTHER" id="PTHR47096">
    <property type="entry name" value="MISSHAPEN LIKE KINASE 1"/>
    <property type="match status" value="1"/>
</dbReference>
<comment type="catalytic activity">
    <reaction evidence="9">
        <text>L-seryl-[protein] + ATP = O-phospho-L-seryl-[protein] + ADP + H(+)</text>
        <dbReference type="Rhea" id="RHEA:17989"/>
        <dbReference type="Rhea" id="RHEA-COMP:9863"/>
        <dbReference type="Rhea" id="RHEA-COMP:11604"/>
        <dbReference type="ChEBI" id="CHEBI:15378"/>
        <dbReference type="ChEBI" id="CHEBI:29999"/>
        <dbReference type="ChEBI" id="CHEBI:30616"/>
        <dbReference type="ChEBI" id="CHEBI:83421"/>
        <dbReference type="ChEBI" id="CHEBI:456216"/>
        <dbReference type="EC" id="2.7.11.1"/>
    </reaction>
</comment>
<dbReference type="GO" id="GO:0005524">
    <property type="term" value="F:ATP binding"/>
    <property type="evidence" value="ECO:0007669"/>
    <property type="project" value="UniProtKB-UniRule"/>
</dbReference>
<evidence type="ECO:0000259" key="13">
    <source>
        <dbReference type="PROSITE" id="PS50219"/>
    </source>
</evidence>
<feature type="compositionally biased region" description="Pro residues" evidence="11">
    <location>
        <begin position="548"/>
        <end position="562"/>
    </location>
</feature>
<dbReference type="PROSITE" id="PS00108">
    <property type="entry name" value="PROTEIN_KINASE_ST"/>
    <property type="match status" value="1"/>
</dbReference>
<dbReference type="InterPro" id="IPR008271">
    <property type="entry name" value="Ser/Thr_kinase_AS"/>
</dbReference>
<evidence type="ECO:0000313" key="15">
    <source>
        <dbReference type="Proteomes" id="UP000504628"/>
    </source>
</evidence>
<feature type="compositionally biased region" description="Basic and acidic residues" evidence="11">
    <location>
        <begin position="397"/>
        <end position="467"/>
    </location>
</feature>
<evidence type="ECO:0000256" key="5">
    <source>
        <dbReference type="ARBA" id="ARBA00022741"/>
    </source>
</evidence>
<dbReference type="Proteomes" id="UP000664940">
    <property type="component" value="Unassembled WGS sequence"/>
</dbReference>
<proteinExistence type="inferred from homology"/>
<feature type="compositionally biased region" description="Acidic residues" evidence="11">
    <location>
        <begin position="794"/>
        <end position="807"/>
    </location>
</feature>
<feature type="region of interest" description="Disordered" evidence="11">
    <location>
        <begin position="868"/>
        <end position="908"/>
    </location>
</feature>
<dbReference type="CTD" id="50488"/>
<evidence type="ECO:0000256" key="1">
    <source>
        <dbReference type="ARBA" id="ARBA00008874"/>
    </source>
</evidence>
<dbReference type="CDD" id="cd06636">
    <property type="entry name" value="STKc_MAP4K4_6_N"/>
    <property type="match status" value="1"/>
</dbReference>
<dbReference type="EC" id="2.7.11.1" evidence="2"/>
<feature type="compositionally biased region" description="Polar residues" evidence="11">
    <location>
        <begin position="599"/>
        <end position="609"/>
    </location>
</feature>
<evidence type="ECO:0000256" key="6">
    <source>
        <dbReference type="ARBA" id="ARBA00022777"/>
    </source>
</evidence>
<dbReference type="InterPro" id="IPR051700">
    <property type="entry name" value="STE20_Ser-Thr_kinase"/>
</dbReference>
<feature type="domain" description="CNH" evidence="13">
    <location>
        <begin position="983"/>
        <end position="1270"/>
    </location>
</feature>
<keyword evidence="4" id="KW-0808">Transferase</keyword>
<reference evidence="17" key="2">
    <citation type="submission" date="2025-04" db="UniProtKB">
        <authorList>
            <consortium name="RefSeq"/>
        </authorList>
    </citation>
    <scope>IDENTIFICATION</scope>
    <source>
        <tissue evidence="17">Muscle</tissue>
    </source>
</reference>
<dbReference type="RefSeq" id="XP_028390069.1">
    <property type="nucleotide sequence ID" value="XM_028534268.2"/>
</dbReference>
<feature type="binding site" evidence="10">
    <location>
        <position position="54"/>
    </location>
    <ligand>
        <name>ATP</name>
        <dbReference type="ChEBI" id="CHEBI:30616"/>
    </ligand>
</feature>
<evidence type="ECO:0000256" key="8">
    <source>
        <dbReference type="ARBA" id="ARBA00047899"/>
    </source>
</evidence>
<evidence type="ECO:0000313" key="17">
    <source>
        <dbReference type="RefSeq" id="XP_028390069.1"/>
    </source>
</evidence>
<evidence type="ECO:0000313" key="14">
    <source>
        <dbReference type="EMBL" id="KAF6095435.1"/>
    </source>
</evidence>
<feature type="compositionally biased region" description="Polar residues" evidence="11">
    <location>
        <begin position="673"/>
        <end position="685"/>
    </location>
</feature>
<dbReference type="FunFam" id="3.30.200.20:FF:000006">
    <property type="entry name" value="TRAF2 and NCK-interacting protein kinase isoform 4"/>
    <property type="match status" value="1"/>
</dbReference>
<dbReference type="InterPro" id="IPR011009">
    <property type="entry name" value="Kinase-like_dom_sf"/>
</dbReference>
<dbReference type="GO" id="GO:0004674">
    <property type="term" value="F:protein serine/threonine kinase activity"/>
    <property type="evidence" value="ECO:0007669"/>
    <property type="project" value="UniProtKB-KW"/>
</dbReference>
<feature type="compositionally biased region" description="Low complexity" evidence="11">
    <location>
        <begin position="480"/>
        <end position="496"/>
    </location>
</feature>
<feature type="compositionally biased region" description="Low complexity" evidence="11">
    <location>
        <begin position="371"/>
        <end position="381"/>
    </location>
</feature>